<accession>A0A0C2WJF8</accession>
<evidence type="ECO:0000313" key="8">
    <source>
        <dbReference type="Proteomes" id="UP000054097"/>
    </source>
</evidence>
<keyword evidence="8" id="KW-1185">Reference proteome</keyword>
<sequence length="679" mass="77108">MENYRKNRLPQTKENSDPKERFDFLERTFMDGLAHASYTPTLQTLGSTSGLSQTANWKEEEQLMKRMFEAISDDGINFALAERFTNSILNGSLGGESWSVPLQILPCANVQPPQHKKCAEPGVRACSGCRLVSYCSKECQRAHWARHKKDCKDTLNSDAWVPKWMTEMRRPEFPNHCPVGMDQLIWGNVPAINLLNLGKNEGLSYKRDLSLAFPASGDIRNVLKTINSIPAQYPGKIFVAINDHNPRVTARNFLLLLSISAIKDPNLAADITLHLWYSVFLPHAYAMRVLALTASVLPTIANRQIDWKTEEKLRIVAELNPLFLNQIQECTSSSGLEPHHISQEYQRVMFAPSRTDCYERYLCRLKRGHRMAIREFRSSGLVLPFGAANPHFNTPNATLFTQSGLWLMDDMQSPLDGWSLAEVIASGKTHGSNEEDIFGCLYFYLSDQLRKFKKQLSSLDITFYITNDDCRDFAASIASSSNTGSTQLAREGSYPLEFPMRFDRIDLSNTVDDGYVGYKRSLSDWGPLLNKSNRHSTLLTYSMNWTREGKGGEPENDKKVSGRLIETFTRDWETRKLSFPNASPVSMMMMCMVTLPAMYENSKYFNAYLKKRAVAETASRLGLRMKPKHTITPRRAGVPLDADASAVPKFSSTDSWYIEVCLSEYGFYNRFQEFQLVSR</sequence>
<evidence type="ECO:0000313" key="7">
    <source>
        <dbReference type="EMBL" id="KIM26473.1"/>
    </source>
</evidence>
<dbReference type="PANTHER" id="PTHR10237">
    <property type="entry name" value="DEFORMED EPIDERMAL AUTOREGULATORY FACTOR 1 HOMOLOG SUPPRESSIN"/>
    <property type="match status" value="1"/>
</dbReference>
<dbReference type="InterPro" id="IPR024119">
    <property type="entry name" value="TF_DEAF-1"/>
</dbReference>
<dbReference type="SUPFAM" id="SSF144232">
    <property type="entry name" value="HIT/MYND zinc finger-like"/>
    <property type="match status" value="1"/>
</dbReference>
<evidence type="ECO:0000256" key="3">
    <source>
        <dbReference type="ARBA" id="ARBA00022833"/>
    </source>
</evidence>
<dbReference type="PROSITE" id="PS01360">
    <property type="entry name" value="ZF_MYND_1"/>
    <property type="match status" value="1"/>
</dbReference>
<dbReference type="AlphaFoldDB" id="A0A0C2WJF8"/>
<dbReference type="PROSITE" id="PS50865">
    <property type="entry name" value="ZF_MYND_2"/>
    <property type="match status" value="1"/>
</dbReference>
<keyword evidence="2 4" id="KW-0863">Zinc-finger</keyword>
<dbReference type="PANTHER" id="PTHR10237:SF15">
    <property type="entry name" value="LD37257P"/>
    <property type="match status" value="1"/>
</dbReference>
<dbReference type="Gene3D" id="6.10.140.2220">
    <property type="match status" value="1"/>
</dbReference>
<protein>
    <recommendedName>
        <fullName evidence="6">MYND-type domain-containing protein</fullName>
    </recommendedName>
</protein>
<dbReference type="Proteomes" id="UP000054097">
    <property type="component" value="Unassembled WGS sequence"/>
</dbReference>
<feature type="region of interest" description="Disordered" evidence="5">
    <location>
        <begin position="1"/>
        <end position="20"/>
    </location>
</feature>
<evidence type="ECO:0000256" key="5">
    <source>
        <dbReference type="SAM" id="MobiDB-lite"/>
    </source>
</evidence>
<organism evidence="7 8">
    <name type="scientific">Serendipita vermifera MAFF 305830</name>
    <dbReference type="NCBI Taxonomy" id="933852"/>
    <lineage>
        <taxon>Eukaryota</taxon>
        <taxon>Fungi</taxon>
        <taxon>Dikarya</taxon>
        <taxon>Basidiomycota</taxon>
        <taxon>Agaricomycotina</taxon>
        <taxon>Agaricomycetes</taxon>
        <taxon>Sebacinales</taxon>
        <taxon>Serendipitaceae</taxon>
        <taxon>Serendipita</taxon>
    </lineage>
</organism>
<dbReference type="GO" id="GO:0000981">
    <property type="term" value="F:DNA-binding transcription factor activity, RNA polymerase II-specific"/>
    <property type="evidence" value="ECO:0007669"/>
    <property type="project" value="TreeGrafter"/>
</dbReference>
<dbReference type="InterPro" id="IPR002893">
    <property type="entry name" value="Znf_MYND"/>
</dbReference>
<keyword evidence="3" id="KW-0862">Zinc</keyword>
<gene>
    <name evidence="7" type="ORF">M408DRAFT_330618</name>
</gene>
<evidence type="ECO:0000256" key="4">
    <source>
        <dbReference type="PROSITE-ProRule" id="PRU00134"/>
    </source>
</evidence>
<dbReference type="Pfam" id="PF14737">
    <property type="entry name" value="DUF4470"/>
    <property type="match status" value="1"/>
</dbReference>
<evidence type="ECO:0000259" key="6">
    <source>
        <dbReference type="PROSITE" id="PS50865"/>
    </source>
</evidence>
<dbReference type="GO" id="GO:0008270">
    <property type="term" value="F:zinc ion binding"/>
    <property type="evidence" value="ECO:0007669"/>
    <property type="project" value="UniProtKB-KW"/>
</dbReference>
<proteinExistence type="predicted"/>
<dbReference type="HOGENOM" id="CLU_018400_1_0_1"/>
<reference evidence="8" key="2">
    <citation type="submission" date="2015-01" db="EMBL/GenBank/DDBJ databases">
        <title>Evolutionary Origins and Diversification of the Mycorrhizal Mutualists.</title>
        <authorList>
            <consortium name="DOE Joint Genome Institute"/>
            <consortium name="Mycorrhizal Genomics Consortium"/>
            <person name="Kohler A."/>
            <person name="Kuo A."/>
            <person name="Nagy L.G."/>
            <person name="Floudas D."/>
            <person name="Copeland A."/>
            <person name="Barry K.W."/>
            <person name="Cichocki N."/>
            <person name="Veneault-Fourrey C."/>
            <person name="LaButti K."/>
            <person name="Lindquist E.A."/>
            <person name="Lipzen A."/>
            <person name="Lundell T."/>
            <person name="Morin E."/>
            <person name="Murat C."/>
            <person name="Riley R."/>
            <person name="Ohm R."/>
            <person name="Sun H."/>
            <person name="Tunlid A."/>
            <person name="Henrissat B."/>
            <person name="Grigoriev I.V."/>
            <person name="Hibbett D.S."/>
            <person name="Martin F."/>
        </authorList>
    </citation>
    <scope>NUCLEOTIDE SEQUENCE [LARGE SCALE GENOMIC DNA]</scope>
    <source>
        <strain evidence="8">MAFF 305830</strain>
    </source>
</reference>
<keyword evidence="1" id="KW-0479">Metal-binding</keyword>
<dbReference type="EMBL" id="KN824306">
    <property type="protein sequence ID" value="KIM26473.1"/>
    <property type="molecule type" value="Genomic_DNA"/>
</dbReference>
<dbReference type="InterPro" id="IPR027974">
    <property type="entry name" value="DUF4470"/>
</dbReference>
<evidence type="ECO:0000256" key="2">
    <source>
        <dbReference type="ARBA" id="ARBA00022771"/>
    </source>
</evidence>
<dbReference type="STRING" id="933852.A0A0C2WJF8"/>
<dbReference type="GO" id="GO:0005634">
    <property type="term" value="C:nucleus"/>
    <property type="evidence" value="ECO:0007669"/>
    <property type="project" value="TreeGrafter"/>
</dbReference>
<name>A0A0C2WJF8_SERVB</name>
<feature type="domain" description="MYND-type" evidence="6">
    <location>
        <begin position="107"/>
        <end position="151"/>
    </location>
</feature>
<dbReference type="Pfam" id="PF01753">
    <property type="entry name" value="zf-MYND"/>
    <property type="match status" value="1"/>
</dbReference>
<evidence type="ECO:0000256" key="1">
    <source>
        <dbReference type="ARBA" id="ARBA00022723"/>
    </source>
</evidence>
<dbReference type="OrthoDB" id="5282002at2759"/>
<reference evidence="7 8" key="1">
    <citation type="submission" date="2014-04" db="EMBL/GenBank/DDBJ databases">
        <authorList>
            <consortium name="DOE Joint Genome Institute"/>
            <person name="Kuo A."/>
            <person name="Zuccaro A."/>
            <person name="Kohler A."/>
            <person name="Nagy L.G."/>
            <person name="Floudas D."/>
            <person name="Copeland A."/>
            <person name="Barry K.W."/>
            <person name="Cichocki N."/>
            <person name="Veneault-Fourrey C."/>
            <person name="LaButti K."/>
            <person name="Lindquist E.A."/>
            <person name="Lipzen A."/>
            <person name="Lundell T."/>
            <person name="Morin E."/>
            <person name="Murat C."/>
            <person name="Sun H."/>
            <person name="Tunlid A."/>
            <person name="Henrissat B."/>
            <person name="Grigoriev I.V."/>
            <person name="Hibbett D.S."/>
            <person name="Martin F."/>
            <person name="Nordberg H.P."/>
            <person name="Cantor M.N."/>
            <person name="Hua S.X."/>
        </authorList>
    </citation>
    <scope>NUCLEOTIDE SEQUENCE [LARGE SCALE GENOMIC DNA]</scope>
    <source>
        <strain evidence="7 8">MAFF 305830</strain>
    </source>
</reference>